<gene>
    <name evidence="3" type="ORF">RIL96_00780</name>
</gene>
<proteinExistence type="predicted"/>
<keyword evidence="2" id="KW-0472">Membrane</keyword>
<feature type="transmembrane region" description="Helical" evidence="2">
    <location>
        <begin position="54"/>
        <end position="74"/>
    </location>
</feature>
<keyword evidence="2" id="KW-0812">Transmembrane</keyword>
<keyword evidence="2" id="KW-1133">Transmembrane helix</keyword>
<feature type="compositionally biased region" description="Basic residues" evidence="1">
    <location>
        <begin position="1"/>
        <end position="10"/>
    </location>
</feature>
<evidence type="ECO:0000256" key="2">
    <source>
        <dbReference type="SAM" id="Phobius"/>
    </source>
</evidence>
<organism evidence="3 4">
    <name type="scientific">Nesterenkonia aerolata</name>
    <dbReference type="NCBI Taxonomy" id="3074079"/>
    <lineage>
        <taxon>Bacteria</taxon>
        <taxon>Bacillati</taxon>
        <taxon>Actinomycetota</taxon>
        <taxon>Actinomycetes</taxon>
        <taxon>Micrococcales</taxon>
        <taxon>Micrococcaceae</taxon>
        <taxon>Nesterenkonia</taxon>
    </lineage>
</organism>
<name>A0ABU2DNY7_9MICC</name>
<evidence type="ECO:0000256" key="1">
    <source>
        <dbReference type="SAM" id="MobiDB-lite"/>
    </source>
</evidence>
<sequence length="249" mass="25591">MAAHRGTGHSHRAESAGDGGAATARAGAAPESTQEQEPALAGRLHRPGWRDPRLLVGIMIVLVSVAAVVALVAAQDRTVAVYAAGEDLDVGAAVDADDLRVEQVHLANAAEHYVTVEDGLDDDLQVLAAVDAGELLPQRAVGEADPQGRQAVILEVDHTLSSAVASGRSVDVWATYQSASQSEGQARADQVVTAATVASVSEDSSAFGSQQRTSVEVLIDPEDMAAVLEARGEAQIAVVPVGADPEGQL</sequence>
<evidence type="ECO:0008006" key="5">
    <source>
        <dbReference type="Google" id="ProtNLM"/>
    </source>
</evidence>
<evidence type="ECO:0000313" key="4">
    <source>
        <dbReference type="Proteomes" id="UP001251870"/>
    </source>
</evidence>
<protein>
    <recommendedName>
        <fullName evidence="5">SAF domain-containing protein</fullName>
    </recommendedName>
</protein>
<evidence type="ECO:0000313" key="3">
    <source>
        <dbReference type="EMBL" id="MDR8018101.1"/>
    </source>
</evidence>
<comment type="caution">
    <text evidence="3">The sequence shown here is derived from an EMBL/GenBank/DDBJ whole genome shotgun (WGS) entry which is preliminary data.</text>
</comment>
<dbReference type="EMBL" id="JAVKGR010000001">
    <property type="protein sequence ID" value="MDR8018101.1"/>
    <property type="molecule type" value="Genomic_DNA"/>
</dbReference>
<dbReference type="RefSeq" id="WP_310547091.1">
    <property type="nucleotide sequence ID" value="NZ_JAVKGR010000001.1"/>
</dbReference>
<dbReference type="Proteomes" id="UP001251870">
    <property type="component" value="Unassembled WGS sequence"/>
</dbReference>
<keyword evidence="4" id="KW-1185">Reference proteome</keyword>
<accession>A0ABU2DNY7</accession>
<feature type="region of interest" description="Disordered" evidence="1">
    <location>
        <begin position="1"/>
        <end position="44"/>
    </location>
</feature>
<reference evidence="3 4" key="1">
    <citation type="submission" date="2023-09" db="EMBL/GenBank/DDBJ databases">
        <title>Description of three actinobacteria isolated from air of manufacturing shop in a pharmaceutical factory.</title>
        <authorList>
            <person name="Zhang D.-F."/>
        </authorList>
    </citation>
    <scope>NUCLEOTIDE SEQUENCE [LARGE SCALE GENOMIC DNA]</scope>
    <source>
        <strain evidence="3 4">LY-0111</strain>
    </source>
</reference>